<dbReference type="Gene3D" id="1.25.10.10">
    <property type="entry name" value="Leucine-rich Repeat Variant"/>
    <property type="match status" value="1"/>
</dbReference>
<sequence>MSSIFACIFQASHTLFSNGSSDSLDAATRISATPAGQFLRLLVACLDHPGQYPYDETVSDLALQAWMPLQERLTSLHDRLFSSILPSDDFVSNPASRLALQFIDDLHLSSLETILRKLFLCLFKCFFVAERSTCLFVSVCRPVYSISDSLPNTLFCSQAYLHDKLIDSLCMRRRPVCTSDKPETWIPTVPALSEEELERWVNYRAELANSLSGAFVLRLPFNNWSAKNTCNFLSPEVSPRESCTWPFRLTRQFIELLSFDDPLTNWQVGF</sequence>
<organism evidence="1 2">
    <name type="scientific">Protopolystoma xenopodis</name>
    <dbReference type="NCBI Taxonomy" id="117903"/>
    <lineage>
        <taxon>Eukaryota</taxon>
        <taxon>Metazoa</taxon>
        <taxon>Spiralia</taxon>
        <taxon>Lophotrochozoa</taxon>
        <taxon>Platyhelminthes</taxon>
        <taxon>Monogenea</taxon>
        <taxon>Polyopisthocotylea</taxon>
        <taxon>Polystomatidea</taxon>
        <taxon>Polystomatidae</taxon>
        <taxon>Protopolystoma</taxon>
    </lineage>
</organism>
<proteinExistence type="predicted"/>
<dbReference type="InterPro" id="IPR011989">
    <property type="entry name" value="ARM-like"/>
</dbReference>
<dbReference type="OrthoDB" id="2016913at2759"/>
<name>A0A3S5FBL0_9PLAT</name>
<comment type="caution">
    <text evidence="1">The sequence shown here is derived from an EMBL/GenBank/DDBJ whole genome shotgun (WGS) entry which is preliminary data.</text>
</comment>
<dbReference type="EMBL" id="CAAALY010000498">
    <property type="protein sequence ID" value="VEL06842.1"/>
    <property type="molecule type" value="Genomic_DNA"/>
</dbReference>
<evidence type="ECO:0000313" key="1">
    <source>
        <dbReference type="EMBL" id="VEL06842.1"/>
    </source>
</evidence>
<dbReference type="Proteomes" id="UP000784294">
    <property type="component" value="Unassembled WGS sequence"/>
</dbReference>
<evidence type="ECO:0000313" key="2">
    <source>
        <dbReference type="Proteomes" id="UP000784294"/>
    </source>
</evidence>
<protein>
    <submittedName>
        <fullName evidence="1">Uncharacterized protein</fullName>
    </submittedName>
</protein>
<keyword evidence="2" id="KW-1185">Reference proteome</keyword>
<accession>A0A3S5FBL0</accession>
<dbReference type="AlphaFoldDB" id="A0A3S5FBL0"/>
<reference evidence="1" key="1">
    <citation type="submission" date="2018-11" db="EMBL/GenBank/DDBJ databases">
        <authorList>
            <consortium name="Pathogen Informatics"/>
        </authorList>
    </citation>
    <scope>NUCLEOTIDE SEQUENCE</scope>
</reference>
<gene>
    <name evidence="1" type="ORF">PXEA_LOCUS282</name>
</gene>